<dbReference type="Proteomes" id="UP001199659">
    <property type="component" value="Chromosome"/>
</dbReference>
<dbReference type="EMBL" id="CP087880">
    <property type="protein sequence ID" value="UGS42161.1"/>
    <property type="molecule type" value="Genomic_DNA"/>
</dbReference>
<dbReference type="RefSeq" id="WP_231825422.1">
    <property type="nucleotide sequence ID" value="NZ_CP087880.1"/>
</dbReference>
<evidence type="ECO:0000313" key="2">
    <source>
        <dbReference type="Proteomes" id="UP001199659"/>
    </source>
</evidence>
<keyword evidence="2" id="KW-1185">Reference proteome</keyword>
<evidence type="ECO:0000313" key="1">
    <source>
        <dbReference type="EMBL" id="UGS42161.1"/>
    </source>
</evidence>
<proteinExistence type="predicted"/>
<reference evidence="1 2" key="1">
    <citation type="journal article" date="2022" name="Int. J. Syst. Evol. Microbiol.">
        <title>Pseudocitrobacter corydidari sp. nov., isolated from the Asian emerald cockroach Corydidarum magnifica.</title>
        <authorList>
            <person name="Guzman J."/>
            <person name="Poehlein A."/>
            <person name="Glaeser S.P."/>
            <person name="Schwengers O."/>
            <person name="Blom J."/>
            <person name="Hollensteiner J."/>
            <person name="Kampfer P."/>
            <person name="Vilcinskas A."/>
        </authorList>
    </citation>
    <scope>NUCLEOTIDE SEQUENCE [LARGE SCALE GENOMIC DNA]</scope>
    <source>
        <strain evidence="1">G163CM</strain>
    </source>
</reference>
<accession>A0ABY3S7N1</accession>
<organism evidence="1 2">
    <name type="scientific">Pseudocitrobacter corydidari</name>
    <dbReference type="NCBI Taxonomy" id="2891570"/>
    <lineage>
        <taxon>Bacteria</taxon>
        <taxon>Pseudomonadati</taxon>
        <taxon>Pseudomonadota</taxon>
        <taxon>Gammaproteobacteria</taxon>
        <taxon>Enterobacterales</taxon>
        <taxon>Enterobacteriaceae</taxon>
        <taxon>Pseudocitrobacter</taxon>
    </lineage>
</organism>
<name>A0ABY3S7N1_9ENTR</name>
<sequence length="309" mass="35727">MSKLFEYVSYLNVSLSSGSDRDYLYANERNQVALIIDFVVTDINYNQIILTKEQILQCVFVGDYHTGKFFSQNNLSDGWIYSDEPGEFITASIQHLECKEALTSEQNSQLQHQTITYYMGCKEYEVFSRTFCAFLTPDNFDTYFTTGLGTQFDSGVTITPRPPISYDYTDLDFERVDDSSADYGNHHVDQDDYYASIPSIDIKKTVYSVYTQANYYLMDIAESEYRQYCYNVGPEGTYDIILEDKTRIPLVYNKRAGKLNLIRLSISSATASYLRDDKCYISIFDIYGNRGYLHFYPTENGNRIEMENA</sequence>
<gene>
    <name evidence="1" type="ORF">G163CM_28860</name>
</gene>
<protein>
    <submittedName>
        <fullName evidence="1">Uncharacterized protein</fullName>
    </submittedName>
</protein>